<sequence>MKEIYIEEWAIAALMCETNIRTSRDRGGKTLLRAMSKCLSLKVIVSPEASTLVNFISSSFGRLVHLYHQENNFPQLFLLLYKSQALLIMELLKQAEKRHCRDKPTQQELMKENSITNIIIIV</sequence>
<organism evidence="1 2">
    <name type="scientific">Stylosanthes scabra</name>
    <dbReference type="NCBI Taxonomy" id="79078"/>
    <lineage>
        <taxon>Eukaryota</taxon>
        <taxon>Viridiplantae</taxon>
        <taxon>Streptophyta</taxon>
        <taxon>Embryophyta</taxon>
        <taxon>Tracheophyta</taxon>
        <taxon>Spermatophyta</taxon>
        <taxon>Magnoliopsida</taxon>
        <taxon>eudicotyledons</taxon>
        <taxon>Gunneridae</taxon>
        <taxon>Pentapetalae</taxon>
        <taxon>rosids</taxon>
        <taxon>fabids</taxon>
        <taxon>Fabales</taxon>
        <taxon>Fabaceae</taxon>
        <taxon>Papilionoideae</taxon>
        <taxon>50 kb inversion clade</taxon>
        <taxon>dalbergioids sensu lato</taxon>
        <taxon>Dalbergieae</taxon>
        <taxon>Pterocarpus clade</taxon>
        <taxon>Stylosanthes</taxon>
    </lineage>
</organism>
<keyword evidence="2" id="KW-1185">Reference proteome</keyword>
<accession>A0ABU6UAS6</accession>
<protein>
    <submittedName>
        <fullName evidence="1">Uncharacterized protein</fullName>
    </submittedName>
</protein>
<dbReference type="EMBL" id="JASCZI010120969">
    <property type="protein sequence ID" value="MED6158357.1"/>
    <property type="molecule type" value="Genomic_DNA"/>
</dbReference>
<comment type="caution">
    <text evidence="1">The sequence shown here is derived from an EMBL/GenBank/DDBJ whole genome shotgun (WGS) entry which is preliminary data.</text>
</comment>
<reference evidence="1 2" key="1">
    <citation type="journal article" date="2023" name="Plants (Basel)">
        <title>Bridging the Gap: Combining Genomics and Transcriptomics Approaches to Understand Stylosanthes scabra, an Orphan Legume from the Brazilian Caatinga.</title>
        <authorList>
            <person name="Ferreira-Neto J.R.C."/>
            <person name="da Silva M.D."/>
            <person name="Binneck E."/>
            <person name="de Melo N.F."/>
            <person name="da Silva R.H."/>
            <person name="de Melo A.L.T.M."/>
            <person name="Pandolfi V."/>
            <person name="Bustamante F.O."/>
            <person name="Brasileiro-Vidal A.C."/>
            <person name="Benko-Iseppon A.M."/>
        </authorList>
    </citation>
    <scope>NUCLEOTIDE SEQUENCE [LARGE SCALE GENOMIC DNA]</scope>
    <source>
        <tissue evidence="1">Leaves</tissue>
    </source>
</reference>
<evidence type="ECO:0000313" key="1">
    <source>
        <dbReference type="EMBL" id="MED6158357.1"/>
    </source>
</evidence>
<gene>
    <name evidence="1" type="ORF">PIB30_032112</name>
</gene>
<evidence type="ECO:0000313" key="2">
    <source>
        <dbReference type="Proteomes" id="UP001341840"/>
    </source>
</evidence>
<proteinExistence type="predicted"/>
<name>A0ABU6UAS6_9FABA</name>
<dbReference type="Proteomes" id="UP001341840">
    <property type="component" value="Unassembled WGS sequence"/>
</dbReference>